<reference evidence="6 7" key="1">
    <citation type="submission" date="2024-02" db="EMBL/GenBank/DDBJ databases">
        <authorList>
            <person name="Chen Y."/>
            <person name="Shah S."/>
            <person name="Dougan E. K."/>
            <person name="Thang M."/>
            <person name="Chan C."/>
        </authorList>
    </citation>
    <scope>NUCLEOTIDE SEQUENCE [LARGE SCALE GENOMIC DNA]</scope>
</reference>
<dbReference type="PANTHER" id="PTHR11452">
    <property type="entry name" value="ALPHA-GALACTOSIDASE/ALPHA-N-ACETYLGALACTOSAMINIDASE"/>
    <property type="match status" value="1"/>
</dbReference>
<dbReference type="SUPFAM" id="SSF51445">
    <property type="entry name" value="(Trans)glycosidases"/>
    <property type="match status" value="1"/>
</dbReference>
<evidence type="ECO:0000256" key="5">
    <source>
        <dbReference type="SAM" id="MobiDB-lite"/>
    </source>
</evidence>
<evidence type="ECO:0000256" key="3">
    <source>
        <dbReference type="ARBA" id="ARBA00023295"/>
    </source>
</evidence>
<keyword evidence="3 4" id="KW-0326">Glycosidase</keyword>
<accession>A0ABP0J8H9</accession>
<evidence type="ECO:0000313" key="7">
    <source>
        <dbReference type="Proteomes" id="UP001642484"/>
    </source>
</evidence>
<keyword evidence="7" id="KW-1185">Reference proteome</keyword>
<dbReference type="InterPro" id="IPR013785">
    <property type="entry name" value="Aldolase_TIM"/>
</dbReference>
<dbReference type="InterPro" id="IPR002241">
    <property type="entry name" value="Glyco_hydro_27"/>
</dbReference>
<evidence type="ECO:0000256" key="1">
    <source>
        <dbReference type="ARBA" id="ARBA00009743"/>
    </source>
</evidence>
<dbReference type="Proteomes" id="UP001642484">
    <property type="component" value="Unassembled WGS sequence"/>
</dbReference>
<gene>
    <name evidence="6" type="ORF">CCMP2556_LOCUS10159</name>
</gene>
<name>A0ABP0J8H9_9DINO</name>
<feature type="region of interest" description="Disordered" evidence="5">
    <location>
        <begin position="394"/>
        <end position="414"/>
    </location>
</feature>
<keyword evidence="2 4" id="KW-0378">Hydrolase</keyword>
<proteinExistence type="inferred from homology"/>
<dbReference type="Gene3D" id="2.60.40.1180">
    <property type="entry name" value="Golgi alpha-mannosidase II"/>
    <property type="match status" value="1"/>
</dbReference>
<organism evidence="6 7">
    <name type="scientific">Durusdinium trenchii</name>
    <dbReference type="NCBI Taxonomy" id="1381693"/>
    <lineage>
        <taxon>Eukaryota</taxon>
        <taxon>Sar</taxon>
        <taxon>Alveolata</taxon>
        <taxon>Dinophyceae</taxon>
        <taxon>Suessiales</taxon>
        <taxon>Symbiodiniaceae</taxon>
        <taxon>Durusdinium</taxon>
    </lineage>
</organism>
<dbReference type="EC" id="3.2.1.22" evidence="4"/>
<comment type="catalytic activity">
    <reaction evidence="4">
        <text>Hydrolysis of terminal, non-reducing alpha-D-galactose residues in alpha-D-galactosides, including galactose oligosaccharides, galactomannans and galactolipids.</text>
        <dbReference type="EC" id="3.2.1.22"/>
    </reaction>
</comment>
<evidence type="ECO:0000313" key="6">
    <source>
        <dbReference type="EMBL" id="CAK9010651.1"/>
    </source>
</evidence>
<evidence type="ECO:0000256" key="4">
    <source>
        <dbReference type="RuleBase" id="RU361168"/>
    </source>
</evidence>
<evidence type="ECO:0000256" key="2">
    <source>
        <dbReference type="ARBA" id="ARBA00022801"/>
    </source>
</evidence>
<sequence length="600" mass="67002">MLRLEFLFTLAQALDDALVKAPPMGYNSWNHFGCTLNQEELLKTAASLKDLGFLELGYRYFVLDDCWMAKTRGVTLEADSNAFPSGIKDFGQKLHEMNFLFGIYTCRGVSTCEGRPSSRDHEEADAKAFAEWEVDFVKNDACWDPDCGPEQPTVPGSGICDIEGRRKAVLRYQRMKDAMNRTGRPMVHSLAGWQPWFAVVGSQLAHMWRVGADVKDWDGVYEATRIMEQLREYHGAQGWNDPDMLLGSSRGATLKLTPLQSRAQFSLWALMPAPLMLGANVLELSPYDALTYSNLEAIEINQDPLVTPAEVVYHNCPPYPRFVMGQRADGAPEFELHTNGVQDPGVVCGAHTAPNCPACCQGHGEGWCHGECEWLGERGNGNPDDDQNCVLSEKAKKKPAAENNPNPWQRKDLKESSMHQCQQVWVRRLTNGQVALVAVNFASKAATVDLPLSQLRLPWGDETPSILWDVWHVAKAPEQVHGHLKLALEANGGHYMLKLEQKSTQEEQVPEEVPERSGRSFRGGSRAKAWQQVCRYADMMLLLTLSWCNAGMLSCCMLTFHQATMLAWCAVPSRHSNMLSLFCANAKARCHADVLRLLTC</sequence>
<dbReference type="InterPro" id="IPR017853">
    <property type="entry name" value="GH"/>
</dbReference>
<dbReference type="EMBL" id="CAXAMN010004681">
    <property type="protein sequence ID" value="CAK9010651.1"/>
    <property type="molecule type" value="Genomic_DNA"/>
</dbReference>
<dbReference type="InterPro" id="IPR013780">
    <property type="entry name" value="Glyco_hydro_b"/>
</dbReference>
<comment type="caution">
    <text evidence="6">The sequence shown here is derived from an EMBL/GenBank/DDBJ whole genome shotgun (WGS) entry which is preliminary data.</text>
</comment>
<dbReference type="PANTHER" id="PTHR11452:SF75">
    <property type="entry name" value="ALPHA-GALACTOSIDASE MEL1"/>
    <property type="match status" value="1"/>
</dbReference>
<dbReference type="Gene3D" id="3.20.20.70">
    <property type="entry name" value="Aldolase class I"/>
    <property type="match status" value="1"/>
</dbReference>
<comment type="similarity">
    <text evidence="1 4">Belongs to the glycosyl hydrolase 27 family.</text>
</comment>
<dbReference type="PRINTS" id="PR00740">
    <property type="entry name" value="GLHYDRLASE27"/>
</dbReference>
<protein>
    <recommendedName>
        <fullName evidence="4">Alpha-galactosidase</fullName>
        <ecNumber evidence="4">3.2.1.22</ecNumber>
    </recommendedName>
    <alternativeName>
        <fullName evidence="4">Melibiase</fullName>
    </alternativeName>
</protein>
<dbReference type="CDD" id="cd14792">
    <property type="entry name" value="GH27"/>
    <property type="match status" value="1"/>
</dbReference>
<keyword evidence="4" id="KW-1015">Disulfide bond</keyword>
<dbReference type="Pfam" id="PF16499">
    <property type="entry name" value="Melibiase_2"/>
    <property type="match status" value="2"/>
</dbReference>